<keyword evidence="4" id="KW-1185">Reference proteome</keyword>
<dbReference type="PROSITE" id="PS50042">
    <property type="entry name" value="CNMP_BINDING_3"/>
    <property type="match status" value="1"/>
</dbReference>
<dbReference type="AlphaFoldDB" id="A0AAU9INJ8"/>
<dbReference type="SUPFAM" id="SSF51206">
    <property type="entry name" value="cAMP-binding domain-like"/>
    <property type="match status" value="1"/>
</dbReference>
<dbReference type="InterPro" id="IPR000595">
    <property type="entry name" value="cNMP-bd_dom"/>
</dbReference>
<sequence length="207" mass="23797">MTLREYSANTVLLTQDELPPGIFIIYSGSIKIFRSMSFRESATNCTESMIKNPIEGDRTEQKEITIAELGQGESIGDYDSFNESRAKFFAVTSMPSLVFVISKADITRDILYDMNVKALETPDDQQLRETYFQKQKWNIYKSKLIKTVKTEMTLSKSKWKTSLRSVTPQPVERLNLDQIHLPPIRLSSKSQSKTPVKQKIKYPLTDR</sequence>
<evidence type="ECO:0000313" key="4">
    <source>
        <dbReference type="Proteomes" id="UP001162131"/>
    </source>
</evidence>
<evidence type="ECO:0000256" key="1">
    <source>
        <dbReference type="SAM" id="MobiDB-lite"/>
    </source>
</evidence>
<gene>
    <name evidence="3" type="ORF">BSTOLATCC_MIC18419</name>
</gene>
<dbReference type="InterPro" id="IPR014710">
    <property type="entry name" value="RmlC-like_jellyroll"/>
</dbReference>
<reference evidence="3" key="1">
    <citation type="submission" date="2021-09" db="EMBL/GenBank/DDBJ databases">
        <authorList>
            <consortium name="AG Swart"/>
            <person name="Singh M."/>
            <person name="Singh A."/>
            <person name="Seah K."/>
            <person name="Emmerich C."/>
        </authorList>
    </citation>
    <scope>NUCLEOTIDE SEQUENCE</scope>
    <source>
        <strain evidence="3">ATCC30299</strain>
    </source>
</reference>
<organism evidence="3 4">
    <name type="scientific">Blepharisma stoltei</name>
    <dbReference type="NCBI Taxonomy" id="1481888"/>
    <lineage>
        <taxon>Eukaryota</taxon>
        <taxon>Sar</taxon>
        <taxon>Alveolata</taxon>
        <taxon>Ciliophora</taxon>
        <taxon>Postciliodesmatophora</taxon>
        <taxon>Heterotrichea</taxon>
        <taxon>Heterotrichida</taxon>
        <taxon>Blepharismidae</taxon>
        <taxon>Blepharisma</taxon>
    </lineage>
</organism>
<dbReference type="Gene3D" id="2.60.120.10">
    <property type="entry name" value="Jelly Rolls"/>
    <property type="match status" value="1"/>
</dbReference>
<dbReference type="CDD" id="cd00038">
    <property type="entry name" value="CAP_ED"/>
    <property type="match status" value="1"/>
</dbReference>
<protein>
    <recommendedName>
        <fullName evidence="2">Cyclic nucleotide-binding domain-containing protein</fullName>
    </recommendedName>
</protein>
<feature type="domain" description="Cyclic nucleotide-binding" evidence="2">
    <location>
        <begin position="1"/>
        <end position="108"/>
    </location>
</feature>
<dbReference type="EMBL" id="CAJZBQ010000018">
    <property type="protein sequence ID" value="CAG9317165.1"/>
    <property type="molecule type" value="Genomic_DNA"/>
</dbReference>
<evidence type="ECO:0000259" key="2">
    <source>
        <dbReference type="PROSITE" id="PS50042"/>
    </source>
</evidence>
<name>A0AAU9INJ8_9CILI</name>
<evidence type="ECO:0000313" key="3">
    <source>
        <dbReference type="EMBL" id="CAG9317165.1"/>
    </source>
</evidence>
<dbReference type="InterPro" id="IPR018490">
    <property type="entry name" value="cNMP-bd_dom_sf"/>
</dbReference>
<dbReference type="Proteomes" id="UP001162131">
    <property type="component" value="Unassembled WGS sequence"/>
</dbReference>
<comment type="caution">
    <text evidence="3">The sequence shown here is derived from an EMBL/GenBank/DDBJ whole genome shotgun (WGS) entry which is preliminary data.</text>
</comment>
<accession>A0AAU9INJ8</accession>
<proteinExistence type="predicted"/>
<feature type="region of interest" description="Disordered" evidence="1">
    <location>
        <begin position="187"/>
        <end position="207"/>
    </location>
</feature>